<proteinExistence type="inferred from homology"/>
<keyword evidence="7 9" id="KW-0472">Membrane</keyword>
<feature type="transmembrane region" description="Helical" evidence="9">
    <location>
        <begin position="33"/>
        <end position="51"/>
    </location>
</feature>
<name>A0A7J5BB33_9MICO</name>
<keyword evidence="5 9" id="KW-0812">Transmembrane</keyword>
<protein>
    <submittedName>
        <fullName evidence="10">AI-2E family transporter</fullName>
    </submittedName>
</protein>
<evidence type="ECO:0000256" key="7">
    <source>
        <dbReference type="ARBA" id="ARBA00023136"/>
    </source>
</evidence>
<comment type="subcellular location">
    <subcellularLocation>
        <location evidence="1">Cell membrane</location>
        <topology evidence="1">Multi-pass membrane protein</topology>
    </subcellularLocation>
</comment>
<comment type="caution">
    <text evidence="10">The sequence shown here is derived from an EMBL/GenBank/DDBJ whole genome shotgun (WGS) entry which is preliminary data.</text>
</comment>
<dbReference type="EMBL" id="WBKB01000004">
    <property type="protein sequence ID" value="KAB1643256.1"/>
    <property type="molecule type" value="Genomic_DNA"/>
</dbReference>
<dbReference type="RefSeq" id="WP_158052305.1">
    <property type="nucleotide sequence ID" value="NZ_WBKB01000004.1"/>
</dbReference>
<evidence type="ECO:0000313" key="11">
    <source>
        <dbReference type="Proteomes" id="UP000433493"/>
    </source>
</evidence>
<evidence type="ECO:0000256" key="3">
    <source>
        <dbReference type="ARBA" id="ARBA00022448"/>
    </source>
</evidence>
<feature type="transmembrane region" description="Helical" evidence="9">
    <location>
        <begin position="257"/>
        <end position="276"/>
    </location>
</feature>
<evidence type="ECO:0000256" key="8">
    <source>
        <dbReference type="SAM" id="MobiDB-lite"/>
    </source>
</evidence>
<keyword evidence="11" id="KW-1185">Reference proteome</keyword>
<comment type="similarity">
    <text evidence="2">Belongs to the autoinducer-2 exporter (AI-2E) (TC 2.A.86) family.</text>
</comment>
<dbReference type="InterPro" id="IPR002549">
    <property type="entry name" value="AI-2E-like"/>
</dbReference>
<evidence type="ECO:0000256" key="5">
    <source>
        <dbReference type="ARBA" id="ARBA00022692"/>
    </source>
</evidence>
<gene>
    <name evidence="10" type="ORF">F8O05_08550</name>
</gene>
<feature type="transmembrane region" description="Helical" evidence="9">
    <location>
        <begin position="283"/>
        <end position="307"/>
    </location>
</feature>
<feature type="transmembrane region" description="Helical" evidence="9">
    <location>
        <begin position="327"/>
        <end position="354"/>
    </location>
</feature>
<feature type="transmembrane region" description="Helical" evidence="9">
    <location>
        <begin position="229"/>
        <end position="251"/>
    </location>
</feature>
<accession>A0A7J5BB33</accession>
<evidence type="ECO:0000256" key="9">
    <source>
        <dbReference type="SAM" id="Phobius"/>
    </source>
</evidence>
<dbReference type="GO" id="GO:0055085">
    <property type="term" value="P:transmembrane transport"/>
    <property type="evidence" value="ECO:0007669"/>
    <property type="project" value="TreeGrafter"/>
</dbReference>
<dbReference type="PANTHER" id="PTHR21716:SF53">
    <property type="entry name" value="PERMEASE PERM-RELATED"/>
    <property type="match status" value="1"/>
</dbReference>
<feature type="transmembrane region" description="Helical" evidence="9">
    <location>
        <begin position="57"/>
        <end position="75"/>
    </location>
</feature>
<keyword evidence="4" id="KW-1003">Cell membrane</keyword>
<feature type="compositionally biased region" description="Basic residues" evidence="8">
    <location>
        <begin position="392"/>
        <end position="404"/>
    </location>
</feature>
<keyword evidence="6 9" id="KW-1133">Transmembrane helix</keyword>
<dbReference type="PANTHER" id="PTHR21716">
    <property type="entry name" value="TRANSMEMBRANE PROTEIN"/>
    <property type="match status" value="1"/>
</dbReference>
<sequence>MAGSTRAPRPETWADLETEADLVSRPIRVAAAWGWRVIVIVLAAIPVIWVIGKAAIVVVPLLVALLFTALLVPLTNMLHREYNWPKWLAMIAGLLVLFASIAALVLLVVLAFRSGQQFDVDDFMRRYREFLVWLESTPFQVSQDVLDNALAEVVAWVQANMTTLIQGTLSAGTTIAGVITGTVFTIFAVVFYLLDGRRIWLFFVSLFPRAVRAAVDGAGERAWISTGHYVRVQVVVALIDAVGIFLGALILQVPYALAIGIIVFLFAFVPLVGAFLSGALAVVLAFVANGFWNALIMLIIVVAVMAIESNLLQPLIMGPVMKLHPLAVLVSVSAGSLFAGIGGAVFAVPVVAAIKSMVKYISSGRWRGDPDPTAGLSDPDDDAMQVPARRPLVARRRRRKEPAA</sequence>
<evidence type="ECO:0000256" key="6">
    <source>
        <dbReference type="ARBA" id="ARBA00022989"/>
    </source>
</evidence>
<dbReference type="Proteomes" id="UP000433493">
    <property type="component" value="Unassembled WGS sequence"/>
</dbReference>
<reference evidence="10 11" key="1">
    <citation type="submission" date="2019-09" db="EMBL/GenBank/DDBJ databases">
        <title>Phylogeny of genus Pseudoclavibacter and closely related genus.</title>
        <authorList>
            <person name="Li Y."/>
        </authorList>
    </citation>
    <scope>NUCLEOTIDE SEQUENCE [LARGE SCALE GENOMIC DNA]</scope>
    <source>
        <strain evidence="10 11">KCTC 13959</strain>
    </source>
</reference>
<evidence type="ECO:0000256" key="1">
    <source>
        <dbReference type="ARBA" id="ARBA00004651"/>
    </source>
</evidence>
<dbReference type="OrthoDB" id="9784366at2"/>
<evidence type="ECO:0000256" key="4">
    <source>
        <dbReference type="ARBA" id="ARBA00022475"/>
    </source>
</evidence>
<evidence type="ECO:0000256" key="2">
    <source>
        <dbReference type="ARBA" id="ARBA00009773"/>
    </source>
</evidence>
<evidence type="ECO:0000313" key="10">
    <source>
        <dbReference type="EMBL" id="KAB1643256.1"/>
    </source>
</evidence>
<dbReference type="GO" id="GO:0005886">
    <property type="term" value="C:plasma membrane"/>
    <property type="evidence" value="ECO:0007669"/>
    <property type="project" value="UniProtKB-SubCell"/>
</dbReference>
<feature type="transmembrane region" description="Helical" evidence="9">
    <location>
        <begin position="171"/>
        <end position="194"/>
    </location>
</feature>
<keyword evidence="3" id="KW-0813">Transport</keyword>
<dbReference type="AlphaFoldDB" id="A0A7J5BB33"/>
<feature type="transmembrane region" description="Helical" evidence="9">
    <location>
        <begin position="87"/>
        <end position="112"/>
    </location>
</feature>
<feature type="region of interest" description="Disordered" evidence="8">
    <location>
        <begin position="367"/>
        <end position="404"/>
    </location>
</feature>
<dbReference type="Pfam" id="PF01594">
    <property type="entry name" value="AI-2E_transport"/>
    <property type="match status" value="1"/>
</dbReference>
<organism evidence="10 11">
    <name type="scientific">Gulosibacter chungangensis</name>
    <dbReference type="NCBI Taxonomy" id="979746"/>
    <lineage>
        <taxon>Bacteria</taxon>
        <taxon>Bacillati</taxon>
        <taxon>Actinomycetota</taxon>
        <taxon>Actinomycetes</taxon>
        <taxon>Micrococcales</taxon>
        <taxon>Microbacteriaceae</taxon>
        <taxon>Gulosibacter</taxon>
    </lineage>
</organism>